<reference evidence="1" key="2">
    <citation type="journal article" date="2023" name="Science">
        <title>Genomic signatures of disease resistance in endangered staghorn corals.</title>
        <authorList>
            <person name="Vollmer S.V."/>
            <person name="Selwyn J.D."/>
            <person name="Despard B.A."/>
            <person name="Roesel C.L."/>
        </authorList>
    </citation>
    <scope>NUCLEOTIDE SEQUENCE</scope>
    <source>
        <strain evidence="1">K2</strain>
    </source>
</reference>
<sequence>MTKLLPWVICFDVTMPQEVFNLLHEGPGLVTITFTNMRRMCALFNKFEDCKGFAKELGAGKGVVKFIVDDSKNGIVRYNFKQ</sequence>
<comment type="caution">
    <text evidence="1">The sequence shown here is derived from an EMBL/GenBank/DDBJ whole genome shotgun (WGS) entry which is preliminary data.</text>
</comment>
<reference evidence="1" key="1">
    <citation type="journal article" date="2023" name="G3 (Bethesda)">
        <title>Whole genome assembly and annotation of the endangered Caribbean coral Acropora cervicornis.</title>
        <authorList>
            <person name="Selwyn J.D."/>
            <person name="Vollmer S.V."/>
        </authorList>
    </citation>
    <scope>NUCLEOTIDE SEQUENCE</scope>
    <source>
        <strain evidence="1">K2</strain>
    </source>
</reference>
<accession>A0AAD9Q971</accession>
<evidence type="ECO:0000313" key="2">
    <source>
        <dbReference type="Proteomes" id="UP001249851"/>
    </source>
</evidence>
<evidence type="ECO:0000313" key="1">
    <source>
        <dbReference type="EMBL" id="KAK2557021.1"/>
    </source>
</evidence>
<proteinExistence type="predicted"/>
<dbReference type="Proteomes" id="UP001249851">
    <property type="component" value="Unassembled WGS sequence"/>
</dbReference>
<keyword evidence="2" id="KW-1185">Reference proteome</keyword>
<gene>
    <name evidence="1" type="ORF">P5673_020868</name>
</gene>
<protein>
    <submittedName>
        <fullName evidence="1">Uncharacterized protein</fullName>
    </submittedName>
</protein>
<organism evidence="1 2">
    <name type="scientific">Acropora cervicornis</name>
    <name type="common">Staghorn coral</name>
    <dbReference type="NCBI Taxonomy" id="6130"/>
    <lineage>
        <taxon>Eukaryota</taxon>
        <taxon>Metazoa</taxon>
        <taxon>Cnidaria</taxon>
        <taxon>Anthozoa</taxon>
        <taxon>Hexacorallia</taxon>
        <taxon>Scleractinia</taxon>
        <taxon>Astrocoeniina</taxon>
        <taxon>Acroporidae</taxon>
        <taxon>Acropora</taxon>
    </lineage>
</organism>
<dbReference type="EMBL" id="JARQWQ010000052">
    <property type="protein sequence ID" value="KAK2557021.1"/>
    <property type="molecule type" value="Genomic_DNA"/>
</dbReference>
<name>A0AAD9Q971_ACRCE</name>
<dbReference type="AlphaFoldDB" id="A0AAD9Q971"/>